<sequence length="99" mass="10887">MLLIAGTFRLPPENMPAARAPMRVMIEASRAEEGCHAYAFAEDVLDPGLIHVAERWESQAALDAHFATDHMAAWRDAGVALGIGERDLWIYQGGESRPL</sequence>
<protein>
    <recommendedName>
        <fullName evidence="1">ABM domain-containing protein</fullName>
    </recommendedName>
</protein>
<dbReference type="OrthoDB" id="287932at2"/>
<comment type="caution">
    <text evidence="2">The sequence shown here is derived from an EMBL/GenBank/DDBJ whole genome shotgun (WGS) entry which is preliminary data.</text>
</comment>
<feature type="domain" description="ABM" evidence="1">
    <location>
        <begin position="2"/>
        <end position="91"/>
    </location>
</feature>
<dbReference type="InterPro" id="IPR050744">
    <property type="entry name" value="AI-2_Isomerase_LsrG"/>
</dbReference>
<dbReference type="PROSITE" id="PS51725">
    <property type="entry name" value="ABM"/>
    <property type="match status" value="1"/>
</dbReference>
<proteinExistence type="predicted"/>
<dbReference type="RefSeq" id="WP_021317410.1">
    <property type="nucleotide sequence ID" value="NZ_AUWY01000057.1"/>
</dbReference>
<dbReference type="EMBL" id="AUWY01000057">
    <property type="protein sequence ID" value="EQB32893.1"/>
    <property type="molecule type" value="Genomic_DNA"/>
</dbReference>
<dbReference type="InterPro" id="IPR011008">
    <property type="entry name" value="Dimeric_a/b-barrel"/>
</dbReference>
<keyword evidence="3" id="KW-1185">Reference proteome</keyword>
<dbReference type="Proteomes" id="UP000015523">
    <property type="component" value="Unassembled WGS sequence"/>
</dbReference>
<reference evidence="2 3" key="1">
    <citation type="journal article" date="2013" name="Genome Announc.">
        <title>Draft Genome Sequence of Sphingobium ummariense Strain RL-3, a Hexachlorocyclohexane-Degrading Bacterium.</title>
        <authorList>
            <person name="Kohli P."/>
            <person name="Dua A."/>
            <person name="Sangwan N."/>
            <person name="Oldach P."/>
            <person name="Khurana J.P."/>
            <person name="Lal R."/>
        </authorList>
    </citation>
    <scope>NUCLEOTIDE SEQUENCE [LARGE SCALE GENOMIC DNA]</scope>
    <source>
        <strain evidence="2 3">RL-3</strain>
    </source>
</reference>
<dbReference type="PANTHER" id="PTHR33336">
    <property type="entry name" value="QUINOL MONOOXYGENASE YGIN-RELATED"/>
    <property type="match status" value="1"/>
</dbReference>
<dbReference type="Gene3D" id="3.30.70.100">
    <property type="match status" value="1"/>
</dbReference>
<dbReference type="GO" id="GO:0003824">
    <property type="term" value="F:catalytic activity"/>
    <property type="evidence" value="ECO:0007669"/>
    <property type="project" value="TreeGrafter"/>
</dbReference>
<dbReference type="PATRIC" id="fig|1346791.3.peg.1454"/>
<evidence type="ECO:0000259" key="1">
    <source>
        <dbReference type="PROSITE" id="PS51725"/>
    </source>
</evidence>
<dbReference type="STRING" id="1346791.M529_07590"/>
<dbReference type="AlphaFoldDB" id="T0KHS6"/>
<dbReference type="Pfam" id="PF03992">
    <property type="entry name" value="ABM"/>
    <property type="match status" value="1"/>
</dbReference>
<name>T0KHS6_9SPHN</name>
<accession>T0KHS6</accession>
<evidence type="ECO:0000313" key="2">
    <source>
        <dbReference type="EMBL" id="EQB32893.1"/>
    </source>
</evidence>
<gene>
    <name evidence="2" type="ORF">M529_07590</name>
</gene>
<dbReference type="PANTHER" id="PTHR33336:SF3">
    <property type="entry name" value="ABM DOMAIN-CONTAINING PROTEIN"/>
    <property type="match status" value="1"/>
</dbReference>
<dbReference type="eggNOG" id="COG1359">
    <property type="taxonomic scope" value="Bacteria"/>
</dbReference>
<dbReference type="SUPFAM" id="SSF54909">
    <property type="entry name" value="Dimeric alpha+beta barrel"/>
    <property type="match status" value="1"/>
</dbReference>
<organism evidence="2 3">
    <name type="scientific">Sphingobium ummariense RL-3</name>
    <dbReference type="NCBI Taxonomy" id="1346791"/>
    <lineage>
        <taxon>Bacteria</taxon>
        <taxon>Pseudomonadati</taxon>
        <taxon>Pseudomonadota</taxon>
        <taxon>Alphaproteobacteria</taxon>
        <taxon>Sphingomonadales</taxon>
        <taxon>Sphingomonadaceae</taxon>
        <taxon>Sphingobium</taxon>
    </lineage>
</organism>
<dbReference type="InterPro" id="IPR007138">
    <property type="entry name" value="ABM_dom"/>
</dbReference>
<evidence type="ECO:0000313" key="3">
    <source>
        <dbReference type="Proteomes" id="UP000015523"/>
    </source>
</evidence>